<proteinExistence type="inferred from homology"/>
<evidence type="ECO:0000256" key="2">
    <source>
        <dbReference type="ARBA" id="ARBA00022741"/>
    </source>
</evidence>
<protein>
    <submittedName>
        <fullName evidence="5">Adenylate kinase</fullName>
        <ecNumber evidence="5">2.7.4.3</ecNumber>
    </submittedName>
</protein>
<dbReference type="OrthoDB" id="522106at2759"/>
<dbReference type="InterPro" id="IPR027417">
    <property type="entry name" value="P-loop_NTPase"/>
</dbReference>
<keyword evidence="2" id="KW-0547">Nucleotide-binding</keyword>
<keyword evidence="1 4" id="KW-0808">Transferase</keyword>
<evidence type="ECO:0000313" key="5">
    <source>
        <dbReference type="EMBL" id="KFG27830.1"/>
    </source>
</evidence>
<dbReference type="AlphaFoldDB" id="A0A086J6R2"/>
<dbReference type="Pfam" id="PF00406">
    <property type="entry name" value="ADK"/>
    <property type="match status" value="2"/>
</dbReference>
<dbReference type="InterPro" id="IPR000850">
    <property type="entry name" value="Adenylat/UMP-CMP_kin"/>
</dbReference>
<dbReference type="Gene3D" id="3.40.50.300">
    <property type="entry name" value="P-loop containing nucleotide triphosphate hydrolases"/>
    <property type="match status" value="2"/>
</dbReference>
<evidence type="ECO:0000256" key="1">
    <source>
        <dbReference type="ARBA" id="ARBA00022679"/>
    </source>
</evidence>
<dbReference type="CDD" id="cd22979">
    <property type="entry name" value="DD_AK8"/>
    <property type="match status" value="1"/>
</dbReference>
<comment type="caution">
    <text evidence="5">The sequence shown here is derived from an EMBL/GenBank/DDBJ whole genome shotgun (WGS) entry which is preliminary data.</text>
</comment>
<dbReference type="GO" id="GO:0005524">
    <property type="term" value="F:ATP binding"/>
    <property type="evidence" value="ECO:0007669"/>
    <property type="project" value="InterPro"/>
</dbReference>
<reference evidence="5 6" key="1">
    <citation type="submission" date="2014-03" db="EMBL/GenBank/DDBJ databases">
        <authorList>
            <person name="Sibley D."/>
            <person name="Venepally P."/>
            <person name="Karamycheva S."/>
            <person name="Hadjithomas M."/>
            <person name="Khan A."/>
            <person name="Brunk B."/>
            <person name="Roos D."/>
            <person name="Caler E."/>
            <person name="Lorenzi H."/>
        </authorList>
    </citation>
    <scope>NUCLEOTIDE SEQUENCE [LARGE SCALE GENOMIC DNA]</scope>
    <source>
        <strain evidence="6">p89</strain>
    </source>
</reference>
<dbReference type="EC" id="2.7.4.3" evidence="5"/>
<dbReference type="PANTHER" id="PTHR23359">
    <property type="entry name" value="NUCLEOTIDE KINASE"/>
    <property type="match status" value="1"/>
</dbReference>
<dbReference type="VEuPathDB" id="ToxoDB:TGP89_307603"/>
<evidence type="ECO:0000256" key="4">
    <source>
        <dbReference type="RuleBase" id="RU003330"/>
    </source>
</evidence>
<name>A0A086J6R2_TOXGO</name>
<sequence length="412" mass="45671">MDVLVAENGAQGKHALVPLVASSVAAPPSVPSNVVTDPQFAAERKAFMEETTEFVEKYHINELFNDLLKELILNYPDNPIEHLIDYLERPPSLRVVIIGPQACVGSQRSELCDKLADTHGLIHIHAGRLIRAYLKKSDSGLLSHCIQKGELVPDSIAIDAVLPIIRKNGRRGCVINGFPRTRVQAVALQESRIVPDKFIILTVPGRDLQVYFQLLPTTEEHETNAARNSLVDETCHNTPQASRMLGYEQAEKQCSTKARAYERHISGVMQQYASAYHTISTSATLDETLQKIRVLGPVGSGKSTQAKLLADWYGVVHVDAQQLVRELALKDEKLRTVLHESEEKGTLLPQEFVLPPILNRLRQADCSSRGWVLEGFPQTCSQAEWLRNMRLTPTQVIALDIDAVSQAITGDA</sequence>
<evidence type="ECO:0000313" key="6">
    <source>
        <dbReference type="Proteomes" id="UP000028828"/>
    </source>
</evidence>
<organism evidence="5 6">
    <name type="scientific">Toxoplasma gondii p89</name>
    <dbReference type="NCBI Taxonomy" id="943119"/>
    <lineage>
        <taxon>Eukaryota</taxon>
        <taxon>Sar</taxon>
        <taxon>Alveolata</taxon>
        <taxon>Apicomplexa</taxon>
        <taxon>Conoidasida</taxon>
        <taxon>Coccidia</taxon>
        <taxon>Eucoccidiorida</taxon>
        <taxon>Eimeriorina</taxon>
        <taxon>Sarcocystidae</taxon>
        <taxon>Toxoplasma</taxon>
    </lineage>
</organism>
<dbReference type="Gene3D" id="1.20.890.10">
    <property type="entry name" value="cAMP-dependent protein kinase regulatory subunit, dimerization-anchoring domain"/>
    <property type="match status" value="1"/>
</dbReference>
<comment type="similarity">
    <text evidence="4">Belongs to the adenylate kinase family.</text>
</comment>
<dbReference type="SUPFAM" id="SSF52540">
    <property type="entry name" value="P-loop containing nucleoside triphosphate hydrolases"/>
    <property type="match status" value="2"/>
</dbReference>
<dbReference type="SUPFAM" id="SSF47391">
    <property type="entry name" value="Dimerization-anchoring domain of cAMP-dependent PK regulatory subunit"/>
    <property type="match status" value="1"/>
</dbReference>
<accession>A0A086J6R2</accession>
<dbReference type="EMBL" id="AEYI02002565">
    <property type="protein sequence ID" value="KFG27830.1"/>
    <property type="molecule type" value="Genomic_DNA"/>
</dbReference>
<keyword evidence="3 4" id="KW-0418">Kinase</keyword>
<gene>
    <name evidence="5" type="ORF">TGP89_307603</name>
</gene>
<evidence type="ECO:0000256" key="3">
    <source>
        <dbReference type="ARBA" id="ARBA00022777"/>
    </source>
</evidence>
<dbReference type="GO" id="GO:0004017">
    <property type="term" value="F:AMP kinase activity"/>
    <property type="evidence" value="ECO:0007669"/>
    <property type="project" value="UniProtKB-EC"/>
</dbReference>
<dbReference type="Proteomes" id="UP000028828">
    <property type="component" value="Unassembled WGS sequence"/>
</dbReference>
<dbReference type="PRINTS" id="PR00094">
    <property type="entry name" value="ADENYLTKNASE"/>
</dbReference>